<evidence type="ECO:0000313" key="4">
    <source>
        <dbReference type="Proteomes" id="UP001444661"/>
    </source>
</evidence>
<organism evidence="3 4">
    <name type="scientific">Apiospora rasikravindrae</name>
    <dbReference type="NCBI Taxonomy" id="990691"/>
    <lineage>
        <taxon>Eukaryota</taxon>
        <taxon>Fungi</taxon>
        <taxon>Dikarya</taxon>
        <taxon>Ascomycota</taxon>
        <taxon>Pezizomycotina</taxon>
        <taxon>Sordariomycetes</taxon>
        <taxon>Xylariomycetidae</taxon>
        <taxon>Amphisphaeriales</taxon>
        <taxon>Apiosporaceae</taxon>
        <taxon>Apiospora</taxon>
    </lineage>
</organism>
<evidence type="ECO:0000256" key="1">
    <source>
        <dbReference type="SAM" id="MobiDB-lite"/>
    </source>
</evidence>
<comment type="caution">
    <text evidence="3">The sequence shown here is derived from an EMBL/GenBank/DDBJ whole genome shotgun (WGS) entry which is preliminary data.</text>
</comment>
<feature type="compositionally biased region" description="Polar residues" evidence="1">
    <location>
        <begin position="64"/>
        <end position="81"/>
    </location>
</feature>
<keyword evidence="2" id="KW-0812">Transmembrane</keyword>
<feature type="compositionally biased region" description="Polar residues" evidence="1">
    <location>
        <begin position="1"/>
        <end position="14"/>
    </location>
</feature>
<evidence type="ECO:0000313" key="3">
    <source>
        <dbReference type="EMBL" id="KAK8036256.1"/>
    </source>
</evidence>
<proteinExistence type="predicted"/>
<accession>A0ABR1SPJ7</accession>
<sequence>MSDNPGNAAQNNEGAASPSLPIATPNTAAGTSPSMVVPPALTNPPPTGPITVPSAVSSASANVQQGAPSSQAGVNGETTPLVSIPSSVTPGPTGLNELPPSIPTGTVTSGTAAGAAVGSFIGGLLIGLAVLLLMFRRRREIDPFLLDAASDKQLAKDYQNIYKLLQQHVVNFYHHQPVVADVEALKQAMQRLELAHNDAFQLDGLLSLALEQRTRAAALQHIISHVLVNSIDFTSPSNLSILPPHVIGFVRSVPAAERGGGNSTAMRKALDRWRILTAYLMQPHRSHRLPLVPSEEVAEPQTELLTSALIEFLGPFICADEMSQTKQKSHLQAIAYECAKLGYVLLSQPCEWQFVYSFSGQGKGTHSLVLHPGLQKMGGRAGEKYGVQKLVEAPVVAKI</sequence>
<keyword evidence="4" id="KW-1185">Reference proteome</keyword>
<dbReference type="EMBL" id="JAQQWK010000008">
    <property type="protein sequence ID" value="KAK8036256.1"/>
    <property type="molecule type" value="Genomic_DNA"/>
</dbReference>
<feature type="transmembrane region" description="Helical" evidence="2">
    <location>
        <begin position="112"/>
        <end position="135"/>
    </location>
</feature>
<evidence type="ECO:0000256" key="2">
    <source>
        <dbReference type="SAM" id="Phobius"/>
    </source>
</evidence>
<name>A0ABR1SPJ7_9PEZI</name>
<reference evidence="3 4" key="1">
    <citation type="submission" date="2023-01" db="EMBL/GenBank/DDBJ databases">
        <title>Analysis of 21 Apiospora genomes using comparative genomics revels a genus with tremendous synthesis potential of carbohydrate active enzymes and secondary metabolites.</title>
        <authorList>
            <person name="Sorensen T."/>
        </authorList>
    </citation>
    <scope>NUCLEOTIDE SEQUENCE [LARGE SCALE GENOMIC DNA]</scope>
    <source>
        <strain evidence="3 4">CBS 33761</strain>
    </source>
</reference>
<feature type="compositionally biased region" description="Polar residues" evidence="1">
    <location>
        <begin position="24"/>
        <end position="34"/>
    </location>
</feature>
<feature type="compositionally biased region" description="Low complexity" evidence="1">
    <location>
        <begin position="52"/>
        <end position="63"/>
    </location>
</feature>
<keyword evidence="2" id="KW-0472">Membrane</keyword>
<dbReference type="Proteomes" id="UP001444661">
    <property type="component" value="Unassembled WGS sequence"/>
</dbReference>
<protein>
    <submittedName>
        <fullName evidence="3">Uncharacterized protein</fullName>
    </submittedName>
</protein>
<gene>
    <name evidence="3" type="ORF">PG993_008870</name>
</gene>
<feature type="region of interest" description="Disordered" evidence="1">
    <location>
        <begin position="1"/>
        <end position="81"/>
    </location>
</feature>
<keyword evidence="2" id="KW-1133">Transmembrane helix</keyword>